<gene>
    <name evidence="3" type="ORF">C2E20_2943</name>
</gene>
<evidence type="ECO:0000256" key="1">
    <source>
        <dbReference type="SAM" id="MobiDB-lite"/>
    </source>
</evidence>
<keyword evidence="3" id="KW-0347">Helicase</keyword>
<feature type="transmembrane region" description="Helical" evidence="2">
    <location>
        <begin position="25"/>
        <end position="46"/>
    </location>
</feature>
<accession>A0A2P6VHT7</accession>
<comment type="caution">
    <text evidence="3">The sequence shown here is derived from an EMBL/GenBank/DDBJ whole genome shotgun (WGS) entry which is preliminary data.</text>
</comment>
<evidence type="ECO:0000256" key="2">
    <source>
        <dbReference type="SAM" id="Phobius"/>
    </source>
</evidence>
<protein>
    <submittedName>
        <fullName evidence="3">Helicase swr1</fullName>
    </submittedName>
</protein>
<name>A0A2P6VHT7_9CHLO</name>
<keyword evidence="3" id="KW-0067">ATP-binding</keyword>
<reference evidence="3 4" key="1">
    <citation type="journal article" date="2018" name="Plant J.">
        <title>Genome sequences of Chlorella sorokiniana UTEX 1602 and Micractinium conductrix SAG 241.80: implications to maltose excretion by a green alga.</title>
        <authorList>
            <person name="Arriola M.B."/>
            <person name="Velmurugan N."/>
            <person name="Zhang Y."/>
            <person name="Plunkett M.H."/>
            <person name="Hondzo H."/>
            <person name="Barney B.M."/>
        </authorList>
    </citation>
    <scope>NUCLEOTIDE SEQUENCE [LARGE SCALE GENOMIC DNA]</scope>
    <source>
        <strain evidence="3 4">SAG 241.80</strain>
    </source>
</reference>
<dbReference type="Proteomes" id="UP000239649">
    <property type="component" value="Unassembled WGS sequence"/>
</dbReference>
<proteinExistence type="predicted"/>
<keyword evidence="3" id="KW-0378">Hydrolase</keyword>
<dbReference type="GO" id="GO:0004386">
    <property type="term" value="F:helicase activity"/>
    <property type="evidence" value="ECO:0007669"/>
    <property type="project" value="UniProtKB-KW"/>
</dbReference>
<feature type="compositionally biased region" description="Low complexity" evidence="1">
    <location>
        <begin position="82"/>
        <end position="94"/>
    </location>
</feature>
<keyword evidence="2" id="KW-0812">Transmembrane</keyword>
<feature type="compositionally biased region" description="Basic residues" evidence="1">
    <location>
        <begin position="140"/>
        <end position="151"/>
    </location>
</feature>
<feature type="region of interest" description="Disordered" evidence="1">
    <location>
        <begin position="66"/>
        <end position="151"/>
    </location>
</feature>
<keyword evidence="3" id="KW-0547">Nucleotide-binding</keyword>
<evidence type="ECO:0000313" key="3">
    <source>
        <dbReference type="EMBL" id="PSC73638.1"/>
    </source>
</evidence>
<evidence type="ECO:0000313" key="4">
    <source>
        <dbReference type="Proteomes" id="UP000239649"/>
    </source>
</evidence>
<keyword evidence="2" id="KW-1133">Transmembrane helix</keyword>
<sequence length="151" mass="15870">MDAAAVEQLVLKLKAVLLEAASDPLAISMLGSLAFLAFSVALLFACASHDRKKAAQAEAGGTVFEGGVRRSTRAHKKPLQFSPEKPAESPAPAKTPRAVKTPKTAPKEKEAMTVTPKAAARPRRAAAAKTPATVEPMTTRTRRTTGKTPAK</sequence>
<keyword evidence="4" id="KW-1185">Reference proteome</keyword>
<keyword evidence="2" id="KW-0472">Membrane</keyword>
<dbReference type="EMBL" id="LHPF02000006">
    <property type="protein sequence ID" value="PSC73638.1"/>
    <property type="molecule type" value="Genomic_DNA"/>
</dbReference>
<dbReference type="AlphaFoldDB" id="A0A2P6VHT7"/>
<organism evidence="3 4">
    <name type="scientific">Micractinium conductrix</name>
    <dbReference type="NCBI Taxonomy" id="554055"/>
    <lineage>
        <taxon>Eukaryota</taxon>
        <taxon>Viridiplantae</taxon>
        <taxon>Chlorophyta</taxon>
        <taxon>core chlorophytes</taxon>
        <taxon>Trebouxiophyceae</taxon>
        <taxon>Chlorellales</taxon>
        <taxon>Chlorellaceae</taxon>
        <taxon>Chlorella clade</taxon>
        <taxon>Micractinium</taxon>
    </lineage>
</organism>